<dbReference type="Gene3D" id="3.30.40.10">
    <property type="entry name" value="Zinc/RING finger domain, C3HC4 (zinc finger)"/>
    <property type="match status" value="1"/>
</dbReference>
<dbReference type="PROSITE" id="PS00518">
    <property type="entry name" value="ZF_RING_1"/>
    <property type="match status" value="1"/>
</dbReference>
<keyword evidence="1" id="KW-0479">Metal-binding</keyword>
<reference evidence="8" key="1">
    <citation type="journal article" date="2014" name="Proc. Natl. Acad. Sci. U.S.A.">
        <title>Extensive sampling of basidiomycete genomes demonstrates inadequacy of the white-rot/brown-rot paradigm for wood decay fungi.</title>
        <authorList>
            <person name="Riley R."/>
            <person name="Salamov A.A."/>
            <person name="Brown D.W."/>
            <person name="Nagy L.G."/>
            <person name="Floudas D."/>
            <person name="Held B.W."/>
            <person name="Levasseur A."/>
            <person name="Lombard V."/>
            <person name="Morin E."/>
            <person name="Otillar R."/>
            <person name="Lindquist E.A."/>
            <person name="Sun H."/>
            <person name="LaButti K.M."/>
            <person name="Schmutz J."/>
            <person name="Jabbour D."/>
            <person name="Luo H."/>
            <person name="Baker S.E."/>
            <person name="Pisabarro A.G."/>
            <person name="Walton J.D."/>
            <person name="Blanchette R.A."/>
            <person name="Henrissat B."/>
            <person name="Martin F."/>
            <person name="Cullen D."/>
            <person name="Hibbett D.S."/>
            <person name="Grigoriev I.V."/>
        </authorList>
    </citation>
    <scope>NUCLEOTIDE SEQUENCE [LARGE SCALE GENOMIC DNA]</scope>
    <source>
        <strain evidence="8">CBS 339.88</strain>
    </source>
</reference>
<dbReference type="InterPro" id="IPR001841">
    <property type="entry name" value="Znf_RING"/>
</dbReference>
<dbReference type="AlphaFoldDB" id="A0A067T7P7"/>
<sequence length="223" mass="25286">MLSLTTGSSCDICFERFGQDRKAPTSIACGHVFCNACISQISRLCPLCRTPFDQRTCIKLHVDLETEQQPGCSPEDVQRAQKLQQSIASIADDGISEANLRQLIQEGKTFLHSQPRNLHKDLRVAHRMISYLCEVKATLRSQNQAVEMLTDQAKQLTQEKADLRGEIAQLQEARRYEKETALAVEKSLRDHYEEAVNVYRSTLEYVLAKNIFFILAYLHLLAG</sequence>
<keyword evidence="5" id="KW-0175">Coiled coil</keyword>
<dbReference type="SUPFAM" id="SSF57850">
    <property type="entry name" value="RING/U-box"/>
    <property type="match status" value="1"/>
</dbReference>
<accession>A0A067T7P7</accession>
<evidence type="ECO:0000256" key="5">
    <source>
        <dbReference type="SAM" id="Coils"/>
    </source>
</evidence>
<keyword evidence="3" id="KW-0862">Zinc</keyword>
<keyword evidence="8" id="KW-1185">Reference proteome</keyword>
<gene>
    <name evidence="7" type="ORF">GALMADRAFT_63602</name>
</gene>
<dbReference type="OrthoDB" id="6105938at2759"/>
<evidence type="ECO:0000259" key="6">
    <source>
        <dbReference type="PROSITE" id="PS50089"/>
    </source>
</evidence>
<dbReference type="InterPro" id="IPR017907">
    <property type="entry name" value="Znf_RING_CS"/>
</dbReference>
<evidence type="ECO:0000256" key="3">
    <source>
        <dbReference type="ARBA" id="ARBA00022833"/>
    </source>
</evidence>
<dbReference type="STRING" id="685588.A0A067T7P7"/>
<keyword evidence="2 4" id="KW-0863">Zinc-finger</keyword>
<feature type="domain" description="RING-type" evidence="6">
    <location>
        <begin position="10"/>
        <end position="49"/>
    </location>
</feature>
<proteinExistence type="predicted"/>
<organism evidence="7 8">
    <name type="scientific">Galerina marginata (strain CBS 339.88)</name>
    <dbReference type="NCBI Taxonomy" id="685588"/>
    <lineage>
        <taxon>Eukaryota</taxon>
        <taxon>Fungi</taxon>
        <taxon>Dikarya</taxon>
        <taxon>Basidiomycota</taxon>
        <taxon>Agaricomycotina</taxon>
        <taxon>Agaricomycetes</taxon>
        <taxon>Agaricomycetidae</taxon>
        <taxon>Agaricales</taxon>
        <taxon>Agaricineae</taxon>
        <taxon>Strophariaceae</taxon>
        <taxon>Galerina</taxon>
    </lineage>
</organism>
<evidence type="ECO:0000313" key="7">
    <source>
        <dbReference type="EMBL" id="KDR79230.1"/>
    </source>
</evidence>
<dbReference type="InterPro" id="IPR013083">
    <property type="entry name" value="Znf_RING/FYVE/PHD"/>
</dbReference>
<dbReference type="Pfam" id="PF14634">
    <property type="entry name" value="zf-RING_5"/>
    <property type="match status" value="1"/>
</dbReference>
<evidence type="ECO:0000313" key="8">
    <source>
        <dbReference type="Proteomes" id="UP000027222"/>
    </source>
</evidence>
<evidence type="ECO:0000256" key="2">
    <source>
        <dbReference type="ARBA" id="ARBA00022771"/>
    </source>
</evidence>
<dbReference type="SMART" id="SM00184">
    <property type="entry name" value="RING"/>
    <property type="match status" value="1"/>
</dbReference>
<dbReference type="EMBL" id="KL142373">
    <property type="protein sequence ID" value="KDR79230.1"/>
    <property type="molecule type" value="Genomic_DNA"/>
</dbReference>
<evidence type="ECO:0000256" key="1">
    <source>
        <dbReference type="ARBA" id="ARBA00022723"/>
    </source>
</evidence>
<dbReference type="GO" id="GO:0008270">
    <property type="term" value="F:zinc ion binding"/>
    <property type="evidence" value="ECO:0007669"/>
    <property type="project" value="UniProtKB-KW"/>
</dbReference>
<protein>
    <recommendedName>
        <fullName evidence="6">RING-type domain-containing protein</fullName>
    </recommendedName>
</protein>
<evidence type="ECO:0000256" key="4">
    <source>
        <dbReference type="PROSITE-ProRule" id="PRU00175"/>
    </source>
</evidence>
<dbReference type="Proteomes" id="UP000027222">
    <property type="component" value="Unassembled WGS sequence"/>
</dbReference>
<dbReference type="PROSITE" id="PS50089">
    <property type="entry name" value="ZF_RING_2"/>
    <property type="match status" value="1"/>
</dbReference>
<dbReference type="HOGENOM" id="CLU_093946_1_0_1"/>
<name>A0A067T7P7_GALM3</name>
<feature type="coiled-coil region" evidence="5">
    <location>
        <begin position="139"/>
        <end position="173"/>
    </location>
</feature>